<organism evidence="4">
    <name type="scientific">Daucus carota subsp. sativus</name>
    <name type="common">Carrot</name>
    <dbReference type="NCBI Taxonomy" id="79200"/>
    <lineage>
        <taxon>Eukaryota</taxon>
        <taxon>Viridiplantae</taxon>
        <taxon>Streptophyta</taxon>
        <taxon>Embryophyta</taxon>
        <taxon>Tracheophyta</taxon>
        <taxon>Spermatophyta</taxon>
        <taxon>Magnoliopsida</taxon>
        <taxon>eudicotyledons</taxon>
        <taxon>Gunneridae</taxon>
        <taxon>Pentapetalae</taxon>
        <taxon>asterids</taxon>
        <taxon>campanulids</taxon>
        <taxon>Apiales</taxon>
        <taxon>Apiaceae</taxon>
        <taxon>Apioideae</taxon>
        <taxon>Scandiceae</taxon>
        <taxon>Daucinae</taxon>
        <taxon>Daucus</taxon>
        <taxon>Daucus sect. Daucus</taxon>
    </lineage>
</organism>
<dbReference type="Gramene" id="KZM84475">
    <property type="protein sequence ID" value="KZM84475"/>
    <property type="gene ID" value="DCAR_028103"/>
</dbReference>
<evidence type="ECO:0000256" key="3">
    <source>
        <dbReference type="PROSITE-ProRule" id="PRU00103"/>
    </source>
</evidence>
<evidence type="ECO:0000256" key="1">
    <source>
        <dbReference type="ARBA" id="ARBA00005754"/>
    </source>
</evidence>
<reference evidence="5" key="2">
    <citation type="submission" date="2022-03" db="EMBL/GenBank/DDBJ databases">
        <title>Draft title - Genomic analysis of global carrot germplasm unveils the trajectory of domestication and the origin of high carotenoid orange carrot.</title>
        <authorList>
            <person name="Iorizzo M."/>
            <person name="Ellison S."/>
            <person name="Senalik D."/>
            <person name="Macko-Podgorni A."/>
            <person name="Grzebelus D."/>
            <person name="Bostan H."/>
            <person name="Rolling W."/>
            <person name="Curaba J."/>
            <person name="Simon P."/>
        </authorList>
    </citation>
    <scope>NUCLEOTIDE SEQUENCE</scope>
    <source>
        <tissue evidence="5">Leaf</tissue>
    </source>
</reference>
<dbReference type="InterPro" id="IPR021133">
    <property type="entry name" value="HEAT_type_2"/>
</dbReference>
<gene>
    <name evidence="4" type="ORF">DCAR_028103</name>
    <name evidence="5" type="ORF">DCAR_0831312</name>
</gene>
<dbReference type="InterPro" id="IPR016024">
    <property type="entry name" value="ARM-type_fold"/>
</dbReference>
<dbReference type="PANTHER" id="PTHR12097">
    <property type="entry name" value="SPLICING FACTOR 3B, SUBUNIT 1-RELATED"/>
    <property type="match status" value="1"/>
</dbReference>
<feature type="repeat" description="HEAT" evidence="3">
    <location>
        <begin position="65"/>
        <end position="101"/>
    </location>
</feature>
<comment type="similarity">
    <text evidence="1">Belongs to the SF3B1 family.</text>
</comment>
<dbReference type="GO" id="GO:0005681">
    <property type="term" value="C:spliceosomal complex"/>
    <property type="evidence" value="ECO:0007669"/>
    <property type="project" value="UniProtKB-KW"/>
</dbReference>
<keyword evidence="2" id="KW-0507">mRNA processing</keyword>
<evidence type="ECO:0000256" key="2">
    <source>
        <dbReference type="ARBA" id="ARBA00022728"/>
    </source>
</evidence>
<evidence type="ECO:0008006" key="7">
    <source>
        <dbReference type="Google" id="ProtNLM"/>
    </source>
</evidence>
<dbReference type="GO" id="GO:0000245">
    <property type="term" value="P:spliceosomal complex assembly"/>
    <property type="evidence" value="ECO:0007669"/>
    <property type="project" value="InterPro"/>
</dbReference>
<dbReference type="Proteomes" id="UP000077755">
    <property type="component" value="Chromosome 8"/>
</dbReference>
<dbReference type="EMBL" id="LNRQ01000008">
    <property type="protein sequence ID" value="KZM84475.1"/>
    <property type="molecule type" value="Genomic_DNA"/>
</dbReference>
<dbReference type="InterPro" id="IPR038737">
    <property type="entry name" value="SF3b_su1-like"/>
</dbReference>
<name>A0A175YLL4_DAUCS</name>
<evidence type="ECO:0000313" key="5">
    <source>
        <dbReference type="EMBL" id="WOH11819.1"/>
    </source>
</evidence>
<evidence type="ECO:0000313" key="4">
    <source>
        <dbReference type="EMBL" id="KZM84475.1"/>
    </source>
</evidence>
<proteinExistence type="inferred from homology"/>
<dbReference type="EMBL" id="CP093350">
    <property type="protein sequence ID" value="WOH11819.1"/>
    <property type="molecule type" value="Genomic_DNA"/>
</dbReference>
<dbReference type="GO" id="GO:0003729">
    <property type="term" value="F:mRNA binding"/>
    <property type="evidence" value="ECO:0007669"/>
    <property type="project" value="InterPro"/>
</dbReference>
<sequence>MDLEVVKVIKQCVSEGADANYIRKNILPGFIHNFWTPFIASNPDSYKHIVETTLELANKVGAAEILERIVEGLEDESETYRRMAVETIGKVVDEFGASDIDVPLERLLVYGILSAFIEQDSEDDADVMLNGFCVVVN</sequence>
<dbReference type="SUPFAM" id="SSF48371">
    <property type="entry name" value="ARM repeat"/>
    <property type="match status" value="1"/>
</dbReference>
<dbReference type="PROSITE" id="PS50077">
    <property type="entry name" value="HEAT_REPEAT"/>
    <property type="match status" value="1"/>
</dbReference>
<accession>A0A175YLL4</accession>
<dbReference type="InterPro" id="IPR011989">
    <property type="entry name" value="ARM-like"/>
</dbReference>
<protein>
    <recommendedName>
        <fullName evidence="7">Condensin complex subunit 1 C-terminal domain-containing protein</fullName>
    </recommendedName>
</protein>
<evidence type="ECO:0000313" key="6">
    <source>
        <dbReference type="Proteomes" id="UP000077755"/>
    </source>
</evidence>
<dbReference type="Gene3D" id="1.25.10.10">
    <property type="entry name" value="Leucine-rich Repeat Variant"/>
    <property type="match status" value="1"/>
</dbReference>
<dbReference type="STRING" id="79200.A0A175YLL4"/>
<dbReference type="OMA" id="QCANTEL"/>
<keyword evidence="2" id="KW-0747">Spliceosome</keyword>
<keyword evidence="2" id="KW-0508">mRNA splicing</keyword>
<keyword evidence="6" id="KW-1185">Reference proteome</keyword>
<reference evidence="4" key="1">
    <citation type="journal article" date="2016" name="Nat. Genet.">
        <title>A high-quality carrot genome assembly provides new insights into carotenoid accumulation and asterid genome evolution.</title>
        <authorList>
            <person name="Iorizzo M."/>
            <person name="Ellison S."/>
            <person name="Senalik D."/>
            <person name="Zeng P."/>
            <person name="Satapoomin P."/>
            <person name="Huang J."/>
            <person name="Bowman M."/>
            <person name="Iovene M."/>
            <person name="Sanseverino W."/>
            <person name="Cavagnaro P."/>
            <person name="Yildiz M."/>
            <person name="Macko-Podgorni A."/>
            <person name="Moranska E."/>
            <person name="Grzebelus E."/>
            <person name="Grzebelus D."/>
            <person name="Ashrafi H."/>
            <person name="Zheng Z."/>
            <person name="Cheng S."/>
            <person name="Spooner D."/>
            <person name="Van Deynze A."/>
            <person name="Simon P."/>
        </authorList>
    </citation>
    <scope>NUCLEOTIDE SEQUENCE [LARGE SCALE GENOMIC DNA]</scope>
    <source>
        <tissue evidence="4">Leaf</tissue>
    </source>
</reference>
<dbReference type="AlphaFoldDB" id="A0A175YLL4"/>